<proteinExistence type="predicted"/>
<name>A0A192Y8E9_9CAUD</name>
<evidence type="ECO:0000313" key="2">
    <source>
        <dbReference type="Proteomes" id="UP000202254"/>
    </source>
</evidence>
<accession>A0A192Y8E9</accession>
<protein>
    <submittedName>
        <fullName evidence="1">Uncharacterized protein</fullName>
    </submittedName>
</protein>
<dbReference type="EMBL" id="KX130668">
    <property type="protein sequence ID" value="ANM45907.1"/>
    <property type="molecule type" value="Genomic_DNA"/>
</dbReference>
<keyword evidence="2" id="KW-1185">Reference proteome</keyword>
<dbReference type="RefSeq" id="YP_009284689.1">
    <property type="nucleotide sequence ID" value="NC_031050.1"/>
</dbReference>
<dbReference type="OrthoDB" id="21451at10239"/>
<organism evidence="1 2">
    <name type="scientific">Escherichia phage vB_EcoS_NBD2</name>
    <dbReference type="NCBI Taxonomy" id="1852563"/>
    <lineage>
        <taxon>Viruses</taxon>
        <taxon>Duplodnaviria</taxon>
        <taxon>Heunggongvirae</taxon>
        <taxon>Uroviricota</taxon>
        <taxon>Caudoviricetes</taxon>
        <taxon>Drexlerviridae</taxon>
        <taxon>Vilniusvirus</taxon>
        <taxon>Vilniusvirus NBD2</taxon>
    </lineage>
</organism>
<dbReference type="GeneID" id="29079495"/>
<evidence type="ECO:0000313" key="1">
    <source>
        <dbReference type="EMBL" id="ANM45907.1"/>
    </source>
</evidence>
<dbReference type="Proteomes" id="UP000202254">
    <property type="component" value="Segment"/>
</dbReference>
<reference evidence="1 2" key="1">
    <citation type="submission" date="2016-04" db="EMBL/GenBank/DDBJ databases">
        <title>Complete Genome of E. coli phage vB_EcoS_NBD2.</title>
        <authorList>
            <person name="Truncaite L."/>
            <person name="Kaliniene L."/>
            <person name="Zajanckauskaite A."/>
            <person name="Meskys R."/>
        </authorList>
    </citation>
    <scope>NUCLEOTIDE SEQUENCE [LARGE SCALE GENOMIC DNA]</scope>
</reference>
<sequence>MLIVEQGKRAVWEHMKEAGMGDDIALIAKYFDIKDVCLIYNGKMTFIEERPRKSNRIAVATQPSKSLAEYLKDARGKK</sequence>
<gene>
    <name evidence="1" type="ORF">NBD2_65</name>
</gene>
<dbReference type="KEGG" id="vg:29079495"/>